<evidence type="ECO:0000256" key="1">
    <source>
        <dbReference type="SAM" id="Phobius"/>
    </source>
</evidence>
<protein>
    <submittedName>
        <fullName evidence="2">Uncharacterized protein</fullName>
    </submittedName>
</protein>
<proteinExistence type="predicted"/>
<feature type="non-terminal residue" evidence="2">
    <location>
        <position position="1"/>
    </location>
</feature>
<reference evidence="2" key="2">
    <citation type="submission" date="2022-01" db="EMBL/GenBank/DDBJ databases">
        <authorList>
            <person name="Yamashiro T."/>
            <person name="Shiraishi A."/>
            <person name="Satake H."/>
            <person name="Nakayama K."/>
        </authorList>
    </citation>
    <scope>NUCLEOTIDE SEQUENCE</scope>
</reference>
<evidence type="ECO:0000313" key="2">
    <source>
        <dbReference type="EMBL" id="GJT00773.1"/>
    </source>
</evidence>
<accession>A0ABQ5AEM0</accession>
<keyword evidence="3" id="KW-1185">Reference proteome</keyword>
<comment type="caution">
    <text evidence="2">The sequence shown here is derived from an EMBL/GenBank/DDBJ whole genome shotgun (WGS) entry which is preliminary data.</text>
</comment>
<keyword evidence="1" id="KW-0472">Membrane</keyword>
<gene>
    <name evidence="2" type="ORF">Tco_0821942</name>
</gene>
<keyword evidence="1" id="KW-0812">Transmembrane</keyword>
<sequence length="168" mass="18489">SMDCVHRIVIEHFQKYGKFSAEATWVPKDPTKTDSRRKEDIVNASLLGYIVVAIVTVVTMLIMRGPKVADSLWLTNPDGSLFNIRYIDRVVMLISKSITDEMGSALIVACQRISSTIWRSGLTSSVPRGRWDPSYDVLLAAVAVVVGVDDVLDGASCSSQNWSLLRAS</sequence>
<reference evidence="2" key="1">
    <citation type="journal article" date="2022" name="Int. J. Mol. Sci.">
        <title>Draft Genome of Tanacetum Coccineum: Genomic Comparison of Closely Related Tanacetum-Family Plants.</title>
        <authorList>
            <person name="Yamashiro T."/>
            <person name="Shiraishi A."/>
            <person name="Nakayama K."/>
            <person name="Satake H."/>
        </authorList>
    </citation>
    <scope>NUCLEOTIDE SEQUENCE</scope>
</reference>
<dbReference type="EMBL" id="BQNB010012222">
    <property type="protein sequence ID" value="GJT00773.1"/>
    <property type="molecule type" value="Genomic_DNA"/>
</dbReference>
<feature type="transmembrane region" description="Helical" evidence="1">
    <location>
        <begin position="41"/>
        <end position="63"/>
    </location>
</feature>
<evidence type="ECO:0000313" key="3">
    <source>
        <dbReference type="Proteomes" id="UP001151760"/>
    </source>
</evidence>
<name>A0ABQ5AEM0_9ASTR</name>
<dbReference type="Proteomes" id="UP001151760">
    <property type="component" value="Unassembled WGS sequence"/>
</dbReference>
<organism evidence="2 3">
    <name type="scientific">Tanacetum coccineum</name>
    <dbReference type="NCBI Taxonomy" id="301880"/>
    <lineage>
        <taxon>Eukaryota</taxon>
        <taxon>Viridiplantae</taxon>
        <taxon>Streptophyta</taxon>
        <taxon>Embryophyta</taxon>
        <taxon>Tracheophyta</taxon>
        <taxon>Spermatophyta</taxon>
        <taxon>Magnoliopsida</taxon>
        <taxon>eudicotyledons</taxon>
        <taxon>Gunneridae</taxon>
        <taxon>Pentapetalae</taxon>
        <taxon>asterids</taxon>
        <taxon>campanulids</taxon>
        <taxon>Asterales</taxon>
        <taxon>Asteraceae</taxon>
        <taxon>Asteroideae</taxon>
        <taxon>Anthemideae</taxon>
        <taxon>Anthemidinae</taxon>
        <taxon>Tanacetum</taxon>
    </lineage>
</organism>
<keyword evidence="1" id="KW-1133">Transmembrane helix</keyword>